<dbReference type="AlphaFoldDB" id="G7L369"/>
<dbReference type="PANTHER" id="PTHR45688:SF13">
    <property type="entry name" value="ALANINE--GLYOXYLATE AMINOTRANSFERASE 2-LIKE"/>
    <property type="match status" value="1"/>
</dbReference>
<dbReference type="EMBL" id="CM001223">
    <property type="protein sequence ID" value="AES77559.2"/>
    <property type="molecule type" value="Genomic_DNA"/>
</dbReference>
<organism evidence="2 4">
    <name type="scientific">Medicago truncatula</name>
    <name type="common">Barrel medic</name>
    <name type="synonym">Medicago tribuloides</name>
    <dbReference type="NCBI Taxonomy" id="3880"/>
    <lineage>
        <taxon>Eukaryota</taxon>
        <taxon>Viridiplantae</taxon>
        <taxon>Streptophyta</taxon>
        <taxon>Embryophyta</taxon>
        <taxon>Tracheophyta</taxon>
        <taxon>Spermatophyta</taxon>
        <taxon>Magnoliopsida</taxon>
        <taxon>eudicotyledons</taxon>
        <taxon>Gunneridae</taxon>
        <taxon>Pentapetalae</taxon>
        <taxon>rosids</taxon>
        <taxon>fabids</taxon>
        <taxon>Fabales</taxon>
        <taxon>Fabaceae</taxon>
        <taxon>Papilionoideae</taxon>
        <taxon>50 kb inversion clade</taxon>
        <taxon>NPAAA clade</taxon>
        <taxon>Hologalegina</taxon>
        <taxon>IRL clade</taxon>
        <taxon>Trifolieae</taxon>
        <taxon>Medicago</taxon>
    </lineage>
</organism>
<keyword evidence="2" id="KW-0032">Aminotransferase</keyword>
<gene>
    <name evidence="2" type="ordered locus">MTR_7g012080</name>
</gene>
<dbReference type="PANTHER" id="PTHR45688">
    <property type="match status" value="1"/>
</dbReference>
<reference evidence="3" key="3">
    <citation type="submission" date="2015-04" db="UniProtKB">
        <authorList>
            <consortium name="EnsemblPlants"/>
        </authorList>
    </citation>
    <scope>IDENTIFICATION</scope>
    <source>
        <strain evidence="3">cv. Jemalong A17</strain>
    </source>
</reference>
<dbReference type="STRING" id="3880.G7L369"/>
<keyword evidence="2" id="KW-0808">Transferase</keyword>
<protein>
    <submittedName>
        <fullName evidence="2">Alanine-glyoxylate aminotransferase, putative</fullName>
    </submittedName>
</protein>
<accession>G7L369</accession>
<comment type="similarity">
    <text evidence="1">Belongs to the class-III pyridoxal-phosphate-dependent aminotransferase family.</text>
</comment>
<name>G7L369_MEDTR</name>
<evidence type="ECO:0000313" key="4">
    <source>
        <dbReference type="Proteomes" id="UP000002051"/>
    </source>
</evidence>
<dbReference type="Proteomes" id="UP000002051">
    <property type="component" value="Unassembled WGS sequence"/>
</dbReference>
<proteinExistence type="inferred from homology"/>
<reference evidence="2 4" key="1">
    <citation type="journal article" date="2011" name="Nature">
        <title>The Medicago genome provides insight into the evolution of rhizobial symbioses.</title>
        <authorList>
            <person name="Young N.D."/>
            <person name="Debelle F."/>
            <person name="Oldroyd G.E."/>
            <person name="Geurts R."/>
            <person name="Cannon S.B."/>
            <person name="Udvardi M.K."/>
            <person name="Benedito V.A."/>
            <person name="Mayer K.F."/>
            <person name="Gouzy J."/>
            <person name="Schoof H."/>
            <person name="Van de Peer Y."/>
            <person name="Proost S."/>
            <person name="Cook D.R."/>
            <person name="Meyers B.C."/>
            <person name="Spannagl M."/>
            <person name="Cheung F."/>
            <person name="De Mita S."/>
            <person name="Krishnakumar V."/>
            <person name="Gundlach H."/>
            <person name="Zhou S."/>
            <person name="Mudge J."/>
            <person name="Bharti A.K."/>
            <person name="Murray J.D."/>
            <person name="Naoumkina M.A."/>
            <person name="Rosen B."/>
            <person name="Silverstein K.A."/>
            <person name="Tang H."/>
            <person name="Rombauts S."/>
            <person name="Zhao P.X."/>
            <person name="Zhou P."/>
            <person name="Barbe V."/>
            <person name="Bardou P."/>
            <person name="Bechner M."/>
            <person name="Bellec A."/>
            <person name="Berger A."/>
            <person name="Berges H."/>
            <person name="Bidwell S."/>
            <person name="Bisseling T."/>
            <person name="Choisne N."/>
            <person name="Couloux A."/>
            <person name="Denny R."/>
            <person name="Deshpande S."/>
            <person name="Dai X."/>
            <person name="Doyle J.J."/>
            <person name="Dudez A.M."/>
            <person name="Farmer A.D."/>
            <person name="Fouteau S."/>
            <person name="Franken C."/>
            <person name="Gibelin C."/>
            <person name="Gish J."/>
            <person name="Goldstein S."/>
            <person name="Gonzalez A.J."/>
            <person name="Green P.J."/>
            <person name="Hallab A."/>
            <person name="Hartog M."/>
            <person name="Hua A."/>
            <person name="Humphray S.J."/>
            <person name="Jeong D.H."/>
            <person name="Jing Y."/>
            <person name="Jocker A."/>
            <person name="Kenton S.M."/>
            <person name="Kim D.J."/>
            <person name="Klee K."/>
            <person name="Lai H."/>
            <person name="Lang C."/>
            <person name="Lin S."/>
            <person name="Macmil S.L."/>
            <person name="Magdelenat G."/>
            <person name="Matthews L."/>
            <person name="McCorrison J."/>
            <person name="Monaghan E.L."/>
            <person name="Mun J.H."/>
            <person name="Najar F.Z."/>
            <person name="Nicholson C."/>
            <person name="Noirot C."/>
            <person name="O'Bleness M."/>
            <person name="Paule C.R."/>
            <person name="Poulain J."/>
            <person name="Prion F."/>
            <person name="Qin B."/>
            <person name="Qu C."/>
            <person name="Retzel E.F."/>
            <person name="Riddle C."/>
            <person name="Sallet E."/>
            <person name="Samain S."/>
            <person name="Samson N."/>
            <person name="Sanders I."/>
            <person name="Saurat O."/>
            <person name="Scarpelli C."/>
            <person name="Schiex T."/>
            <person name="Segurens B."/>
            <person name="Severin A.J."/>
            <person name="Sherrier D.J."/>
            <person name="Shi R."/>
            <person name="Sims S."/>
            <person name="Singer S.R."/>
            <person name="Sinharoy S."/>
            <person name="Sterck L."/>
            <person name="Viollet A."/>
            <person name="Wang B.B."/>
            <person name="Wang K."/>
            <person name="Wang M."/>
            <person name="Wang X."/>
            <person name="Warfsmann J."/>
            <person name="Weissenbach J."/>
            <person name="White D.D."/>
            <person name="White J.D."/>
            <person name="Wiley G.B."/>
            <person name="Wincker P."/>
            <person name="Xing Y."/>
            <person name="Yang L."/>
            <person name="Yao Z."/>
            <person name="Ying F."/>
            <person name="Zhai J."/>
            <person name="Zhou L."/>
            <person name="Zuber A."/>
            <person name="Denarie J."/>
            <person name="Dixon R.A."/>
            <person name="May G.D."/>
            <person name="Schwartz D.C."/>
            <person name="Rogers J."/>
            <person name="Quetier F."/>
            <person name="Town C.D."/>
            <person name="Roe B.A."/>
        </authorList>
    </citation>
    <scope>NUCLEOTIDE SEQUENCE [LARGE SCALE GENOMIC DNA]</scope>
    <source>
        <strain evidence="2">A17</strain>
        <strain evidence="3 4">cv. Jemalong A17</strain>
    </source>
</reference>
<dbReference type="EnsemblPlants" id="AES77559">
    <property type="protein sequence ID" value="AES77559"/>
    <property type="gene ID" value="MTR_7g012080"/>
</dbReference>
<sequence>MARCISCIGNGIPLDVVTTPKIAKVLTHRYYFNFGGNPVCIDVELAVLKVIIEKSEVPFERGT</sequence>
<dbReference type="PaxDb" id="3880-AES77559"/>
<evidence type="ECO:0000313" key="2">
    <source>
        <dbReference type="EMBL" id="AES77559.2"/>
    </source>
</evidence>
<evidence type="ECO:0000313" key="3">
    <source>
        <dbReference type="EnsemblPlants" id="AES77559"/>
    </source>
</evidence>
<keyword evidence="4" id="KW-1185">Reference proteome</keyword>
<dbReference type="HOGENOM" id="CLU_2889198_0_0_1"/>
<evidence type="ECO:0000256" key="1">
    <source>
        <dbReference type="ARBA" id="ARBA00008954"/>
    </source>
</evidence>
<accession>A0A0C3W1R0</accession>
<reference evidence="2 4" key="2">
    <citation type="journal article" date="2014" name="BMC Genomics">
        <title>An improved genome release (version Mt4.0) for the model legume Medicago truncatula.</title>
        <authorList>
            <person name="Tang H."/>
            <person name="Krishnakumar V."/>
            <person name="Bidwell S."/>
            <person name="Rosen B."/>
            <person name="Chan A."/>
            <person name="Zhou S."/>
            <person name="Gentzbittel L."/>
            <person name="Childs K.L."/>
            <person name="Yandell M."/>
            <person name="Gundlach H."/>
            <person name="Mayer K.F."/>
            <person name="Schwartz D.C."/>
            <person name="Town C.D."/>
        </authorList>
    </citation>
    <scope>GENOME REANNOTATION</scope>
    <source>
        <strain evidence="2">A17</strain>
        <strain evidence="3 4">cv. Jemalong A17</strain>
    </source>
</reference>
<dbReference type="GO" id="GO:0008483">
    <property type="term" value="F:transaminase activity"/>
    <property type="evidence" value="ECO:0007669"/>
    <property type="project" value="UniProtKB-KW"/>
</dbReference>